<keyword evidence="4" id="KW-1185">Reference proteome</keyword>
<dbReference type="PANTHER" id="PTHR33112">
    <property type="entry name" value="DOMAIN PROTEIN, PUTATIVE-RELATED"/>
    <property type="match status" value="1"/>
</dbReference>
<evidence type="ECO:0000313" key="3">
    <source>
        <dbReference type="EMBL" id="GAP89253.2"/>
    </source>
</evidence>
<reference evidence="3" key="1">
    <citation type="submission" date="2016-03" db="EMBL/GenBank/DDBJ databases">
        <title>Draft genome sequence of Rosellinia necatrix.</title>
        <authorList>
            <person name="Kanematsu S."/>
        </authorList>
    </citation>
    <scope>NUCLEOTIDE SEQUENCE [LARGE SCALE GENOMIC DNA]</scope>
    <source>
        <strain evidence="3">W97</strain>
    </source>
</reference>
<feature type="compositionally biased region" description="Basic residues" evidence="1">
    <location>
        <begin position="711"/>
        <end position="720"/>
    </location>
</feature>
<name>A0A1W2TLS3_ROSNE</name>
<evidence type="ECO:0000313" key="4">
    <source>
        <dbReference type="Proteomes" id="UP000054516"/>
    </source>
</evidence>
<gene>
    <name evidence="3" type="ORF">SAMD00023353_1200210</name>
</gene>
<evidence type="ECO:0000256" key="1">
    <source>
        <dbReference type="SAM" id="MobiDB-lite"/>
    </source>
</evidence>
<dbReference type="EMBL" id="DF977457">
    <property type="protein sequence ID" value="GAP89253.2"/>
    <property type="molecule type" value="Genomic_DNA"/>
</dbReference>
<feature type="compositionally biased region" description="Acidic residues" evidence="1">
    <location>
        <begin position="666"/>
        <end position="675"/>
    </location>
</feature>
<feature type="region of interest" description="Disordered" evidence="1">
    <location>
        <begin position="1"/>
        <end position="30"/>
    </location>
</feature>
<dbReference type="PANTHER" id="PTHR33112:SF12">
    <property type="entry name" value="HETEROKARYON INCOMPATIBILITY DOMAIN-CONTAINING PROTEIN"/>
    <property type="match status" value="1"/>
</dbReference>
<organism evidence="3">
    <name type="scientific">Rosellinia necatrix</name>
    <name type="common">White root-rot fungus</name>
    <dbReference type="NCBI Taxonomy" id="77044"/>
    <lineage>
        <taxon>Eukaryota</taxon>
        <taxon>Fungi</taxon>
        <taxon>Dikarya</taxon>
        <taxon>Ascomycota</taxon>
        <taxon>Pezizomycotina</taxon>
        <taxon>Sordariomycetes</taxon>
        <taxon>Xylariomycetidae</taxon>
        <taxon>Xylariales</taxon>
        <taxon>Xylariaceae</taxon>
        <taxon>Rosellinia</taxon>
    </lineage>
</organism>
<dbReference type="OMA" id="ILQFRTW"/>
<feature type="compositionally biased region" description="Polar residues" evidence="1">
    <location>
        <begin position="678"/>
        <end position="697"/>
    </location>
</feature>
<dbReference type="InterPro" id="IPR010730">
    <property type="entry name" value="HET"/>
</dbReference>
<feature type="region of interest" description="Disordered" evidence="1">
    <location>
        <begin position="627"/>
        <end position="829"/>
    </location>
</feature>
<proteinExistence type="predicted"/>
<dbReference type="Pfam" id="PF06985">
    <property type="entry name" value="HET"/>
    <property type="match status" value="1"/>
</dbReference>
<sequence>MDVDEGQPDSGSDFSVDLEDPGLGSSTEPIPRLSRGLCSTCQSLRLGLYRFQVQTPVAASQGVRNASTGPVLLSSPTPRRLGTLIEIEMKASTCPLCALIYESANELRQPKHRSTEDDEDQQLPQAACFLTWEIDGRRDRPNPSRGRTRRIHIRWNHSRLPESYLVCVAPQSFSTTTSPDANQVQGRRSLFRGRKITEAVENLALVKSWLNLCQETHYEACRRHSHSNPRRLRDMAAGSYFGVIDVLGMNLTQLPFIPDPPNVSSIRRHDHVSATHKYEPYVALSYVWDSGGAYAYTTTSENVMLHRTPGSLDKVVQQLPATIRDAIDLVRRLGFRYLWIDRLCIVQDSPLSWKPNAYNMDVIYGNAELTICAADGDASAGLRALKQEDHSAKQCYRTVMDGLSLMAIRSPEAYIRQSTWSERAWTLQERLLSRRCLIFTNGRVYFQCRSVSMSEEIHADRAGARWSLDLAHTPVQMFRQIDTRAIWVYMRSVELYTERKLSQPRDILAAFSGVSNVLRGRMRAPFAHGLPSSHFDLALLWEPTQAVERRLIANSAEKQSYSIGDFPSWSWAGWAGPVAFNDNLVGGLLGDVSEWINKHTWIRWRVRDGRGDLRPLWECTAKADRSTDPRWRGYQTPAGWGGWQRRNPPLDDDRYQPEAGSRPVLEEDDDQDQDLDLNSNYRQNPRVSSIDTRSLLNCQLKREEKGAVVRSRSRSRSRSPRPHDDRGEAQEDKGRDRSPLRTRAPSPDLHVTRASRTEHPSRFSRGRMASQIPRTRSSSREDARRSSPPPPLRRLSTPKATFDIPTPGAEHADYLPQPRLPSHSPHPSDRFWGDRSEGFNITLKDYPYRVVEAPYTQFLESFELPLLPILQFRTWYTVLHVMAALDSSTDENQHTEGQGTGLGAGLARCQIADDAGDWVGSIVVDERWAARQPKYRHEFIAISEAKSFTEVECETWSYYIPKERDEVEWDLFYVLLIEKKGEAWERVGVGKVFKEAFQGARWKEIVLG</sequence>
<dbReference type="Proteomes" id="UP000054516">
    <property type="component" value="Unassembled WGS sequence"/>
</dbReference>
<dbReference type="AlphaFoldDB" id="A0A1W2TLS3"/>
<protein>
    <submittedName>
        <fullName evidence="3">Putative heterokaryon incompatibility protein</fullName>
    </submittedName>
</protein>
<accession>A0A1W2TLS3</accession>
<feature type="compositionally biased region" description="Basic and acidic residues" evidence="1">
    <location>
        <begin position="721"/>
        <end position="739"/>
    </location>
</feature>
<dbReference type="OrthoDB" id="2958217at2759"/>
<feature type="domain" description="Heterokaryon incompatibility" evidence="2">
    <location>
        <begin position="281"/>
        <end position="429"/>
    </location>
</feature>
<evidence type="ECO:0000259" key="2">
    <source>
        <dbReference type="Pfam" id="PF06985"/>
    </source>
</evidence>